<name>F4A1J4_MAHA5</name>
<keyword evidence="2" id="KW-1283">Bacterial microcompartment</keyword>
<dbReference type="PANTHER" id="PTHR33941:SF11">
    <property type="entry name" value="BACTERIAL MICROCOMPARTMENT SHELL PROTEIN PDUJ"/>
    <property type="match status" value="1"/>
</dbReference>
<evidence type="ECO:0000313" key="5">
    <source>
        <dbReference type="EMBL" id="AEE96028.1"/>
    </source>
</evidence>
<dbReference type="Pfam" id="PF00936">
    <property type="entry name" value="BMC"/>
    <property type="match status" value="2"/>
</dbReference>
<comment type="subcellular location">
    <subcellularLocation>
        <location evidence="1">Bacterial microcompartment</location>
    </subcellularLocation>
</comment>
<dbReference type="InterPro" id="IPR037233">
    <property type="entry name" value="CcmK-like_sf"/>
</dbReference>
<dbReference type="RefSeq" id="WP_013780458.1">
    <property type="nucleotide sequence ID" value="NC_015520.1"/>
</dbReference>
<dbReference type="InterPro" id="IPR000249">
    <property type="entry name" value="BMC_dom"/>
</dbReference>
<sequence length="184" mass="18892">MNGKKAIGLVEFKSIAMGLVAADNMIKTANVDVIEATVLCPGKYILLISGDVGSVQSAVDRGVNDFAENVIDSFVLANVHDDVFPALNGATPIDELESLGVIETFSVASAIVAADASAKAAAVELLEVRIARGMGGKSFVLMTGDVGAVTAAVEAGAASVREDGFLVSTAVIPNPDPKLWEMTV</sequence>
<evidence type="ECO:0000313" key="6">
    <source>
        <dbReference type="Proteomes" id="UP000008457"/>
    </source>
</evidence>
<dbReference type="SMART" id="SM00877">
    <property type="entry name" value="BMC"/>
    <property type="match status" value="2"/>
</dbReference>
<protein>
    <submittedName>
        <fullName evidence="5">Microcompartments protein</fullName>
    </submittedName>
</protein>
<dbReference type="eggNOG" id="COG4577">
    <property type="taxonomic scope" value="Bacteria"/>
</dbReference>
<dbReference type="OrthoDB" id="9791973at2"/>
<dbReference type="HOGENOM" id="CLU_115793_0_0_9"/>
<dbReference type="AlphaFoldDB" id="F4A1J4"/>
<reference evidence="5 6" key="2">
    <citation type="journal article" date="2011" name="Stand. Genomic Sci.">
        <title>Complete genome sequence of Mahella australiensis type strain (50-1 BON).</title>
        <authorList>
            <person name="Sikorski J."/>
            <person name="Teshima H."/>
            <person name="Nolan M."/>
            <person name="Lucas S."/>
            <person name="Hammon N."/>
            <person name="Deshpande S."/>
            <person name="Cheng J.F."/>
            <person name="Pitluck S."/>
            <person name="Liolios K."/>
            <person name="Pagani I."/>
            <person name="Ivanova N."/>
            <person name="Huntemann M."/>
            <person name="Mavromatis K."/>
            <person name="Ovchinikova G."/>
            <person name="Pati A."/>
            <person name="Tapia R."/>
            <person name="Han C."/>
            <person name="Goodwin L."/>
            <person name="Chen A."/>
            <person name="Palaniappan K."/>
            <person name="Land M."/>
            <person name="Hauser L."/>
            <person name="Ngatchou-Djao O.D."/>
            <person name="Rohde M."/>
            <person name="Pukall R."/>
            <person name="Spring S."/>
            <person name="Abt B."/>
            <person name="Goker M."/>
            <person name="Detter J.C."/>
            <person name="Woyke T."/>
            <person name="Bristow J."/>
            <person name="Markowitz V."/>
            <person name="Hugenholtz P."/>
            <person name="Eisen J.A."/>
            <person name="Kyrpides N.C."/>
            <person name="Klenk H.P."/>
            <person name="Lapidus A."/>
        </authorList>
    </citation>
    <scope>NUCLEOTIDE SEQUENCE [LARGE SCALE GENOMIC DNA]</scope>
    <source>
        <strain evidence="6">DSM 15567 / CIP 107919 / 50-1 BON</strain>
    </source>
</reference>
<accession>F4A1J4</accession>
<dbReference type="EMBL" id="CP002360">
    <property type="protein sequence ID" value="AEE96028.1"/>
    <property type="molecule type" value="Genomic_DNA"/>
</dbReference>
<dbReference type="CDD" id="cd07053">
    <property type="entry name" value="BMC_PduT_repeat1"/>
    <property type="match status" value="1"/>
</dbReference>
<gene>
    <name evidence="5" type="ordered locus">Mahau_0830</name>
</gene>
<keyword evidence="6" id="KW-1185">Reference proteome</keyword>
<evidence type="ECO:0000256" key="3">
    <source>
        <dbReference type="PROSITE-ProRule" id="PRU01278"/>
    </source>
</evidence>
<dbReference type="InterPro" id="IPR050575">
    <property type="entry name" value="BMC_shell"/>
</dbReference>
<organism evidence="5 6">
    <name type="scientific">Mahella australiensis (strain DSM 15567 / CIP 107919 / 50-1 BON)</name>
    <dbReference type="NCBI Taxonomy" id="697281"/>
    <lineage>
        <taxon>Bacteria</taxon>
        <taxon>Bacillati</taxon>
        <taxon>Bacillota</taxon>
        <taxon>Clostridia</taxon>
        <taxon>Thermoanaerobacterales</taxon>
        <taxon>Thermoanaerobacterales Family IV. Incertae Sedis</taxon>
        <taxon>Mahella</taxon>
    </lineage>
</organism>
<dbReference type="PANTHER" id="PTHR33941">
    <property type="entry name" value="PROPANEDIOL UTILIZATION PROTEIN PDUA"/>
    <property type="match status" value="1"/>
</dbReference>
<dbReference type="KEGG" id="mas:Mahau_0830"/>
<dbReference type="Proteomes" id="UP000008457">
    <property type="component" value="Chromosome"/>
</dbReference>
<dbReference type="PROSITE" id="PS51930">
    <property type="entry name" value="BMC_2"/>
    <property type="match status" value="2"/>
</dbReference>
<dbReference type="InterPro" id="IPR044872">
    <property type="entry name" value="CcmK/CsoS1_BMC"/>
</dbReference>
<dbReference type="GO" id="GO:0031469">
    <property type="term" value="C:bacterial microcompartment"/>
    <property type="evidence" value="ECO:0007669"/>
    <property type="project" value="UniProtKB-SubCell"/>
</dbReference>
<dbReference type="CDD" id="cd07054">
    <property type="entry name" value="BMC_PduT_repeat2"/>
    <property type="match status" value="1"/>
</dbReference>
<dbReference type="STRING" id="697281.Mahau_0830"/>
<evidence type="ECO:0000256" key="1">
    <source>
        <dbReference type="ARBA" id="ARBA00024322"/>
    </source>
</evidence>
<proteinExistence type="inferred from homology"/>
<reference evidence="6" key="1">
    <citation type="submission" date="2010-11" db="EMBL/GenBank/DDBJ databases">
        <title>The complete genome of Mahella australiensis DSM 15567.</title>
        <authorList>
            <consortium name="US DOE Joint Genome Institute (JGI-PGF)"/>
            <person name="Lucas S."/>
            <person name="Copeland A."/>
            <person name="Lapidus A."/>
            <person name="Bruce D."/>
            <person name="Goodwin L."/>
            <person name="Pitluck S."/>
            <person name="Kyrpides N."/>
            <person name="Mavromatis K."/>
            <person name="Pagani I."/>
            <person name="Ivanova N."/>
            <person name="Teshima H."/>
            <person name="Brettin T."/>
            <person name="Detter J.C."/>
            <person name="Han C."/>
            <person name="Tapia R."/>
            <person name="Land M."/>
            <person name="Hauser L."/>
            <person name="Markowitz V."/>
            <person name="Cheng J.-F."/>
            <person name="Hugenholtz P."/>
            <person name="Woyke T."/>
            <person name="Wu D."/>
            <person name="Spring S."/>
            <person name="Pukall R."/>
            <person name="Steenblock K."/>
            <person name="Schneider S."/>
            <person name="Klenk H.-P."/>
            <person name="Eisen J.A."/>
        </authorList>
    </citation>
    <scope>NUCLEOTIDE SEQUENCE [LARGE SCALE GENOMIC DNA]</scope>
    <source>
        <strain evidence="6">DSM 15567 / CIP 107919 / 50-1 BON</strain>
    </source>
</reference>
<feature type="domain" description="BMC" evidence="4">
    <location>
        <begin position="98"/>
        <end position="184"/>
    </location>
</feature>
<dbReference type="SUPFAM" id="SSF143414">
    <property type="entry name" value="CcmK-like"/>
    <property type="match status" value="2"/>
</dbReference>
<comment type="similarity">
    <text evidence="3">Belongs to the bacterial microcompartments protein family.</text>
</comment>
<feature type="domain" description="BMC" evidence="4">
    <location>
        <begin position="6"/>
        <end position="88"/>
    </location>
</feature>
<dbReference type="InterPro" id="IPR011238">
    <property type="entry name" value="Micro_shell_prot_PduT"/>
</dbReference>
<evidence type="ECO:0000259" key="4">
    <source>
        <dbReference type="PROSITE" id="PS51930"/>
    </source>
</evidence>
<evidence type="ECO:0000256" key="2">
    <source>
        <dbReference type="ARBA" id="ARBA00024446"/>
    </source>
</evidence>
<dbReference type="Gene3D" id="3.30.70.1710">
    <property type="match status" value="2"/>
</dbReference>
<dbReference type="PIRSF" id="PIRSF034834">
    <property type="entry name" value="PduT"/>
    <property type="match status" value="1"/>
</dbReference>